<reference evidence="2 3" key="1">
    <citation type="submission" date="2023-11" db="EMBL/GenBank/DDBJ databases">
        <title>Draft genome of Azohydromonas lata strain H1 (DSM1123), a polyhydroxyalkanoate producer.</title>
        <authorList>
            <person name="Traversa D."/>
            <person name="D'Addabbo P."/>
            <person name="Pazzani C."/>
            <person name="Manzari C."/>
            <person name="Chiara M."/>
            <person name="Scrascia M."/>
        </authorList>
    </citation>
    <scope>NUCLEOTIDE SEQUENCE [LARGE SCALE GENOMIC DNA]</scope>
    <source>
        <strain evidence="2 3">H1</strain>
    </source>
</reference>
<feature type="domain" description="HDOD" evidence="1">
    <location>
        <begin position="48"/>
        <end position="242"/>
    </location>
</feature>
<proteinExistence type="predicted"/>
<dbReference type="InterPro" id="IPR006675">
    <property type="entry name" value="HDIG_dom"/>
</dbReference>
<protein>
    <submittedName>
        <fullName evidence="2">HDOD domain-containing protein</fullName>
    </submittedName>
</protein>
<dbReference type="Proteomes" id="UP001293718">
    <property type="component" value="Unassembled WGS sequence"/>
</dbReference>
<dbReference type="PROSITE" id="PS51833">
    <property type="entry name" value="HDOD"/>
    <property type="match status" value="1"/>
</dbReference>
<dbReference type="PANTHER" id="PTHR33525">
    <property type="match status" value="1"/>
</dbReference>
<dbReference type="SUPFAM" id="SSF109604">
    <property type="entry name" value="HD-domain/PDEase-like"/>
    <property type="match status" value="1"/>
</dbReference>
<dbReference type="EMBL" id="JAXOJX010000069">
    <property type="protein sequence ID" value="MDZ5460451.1"/>
    <property type="molecule type" value="Genomic_DNA"/>
</dbReference>
<keyword evidence="3" id="KW-1185">Reference proteome</keyword>
<gene>
    <name evidence="2" type="ORF">SM757_28110</name>
</gene>
<sequence length="317" mass="33135">MQTCTCPPSASAGAASAAPASDALGDAAARCGEPGAQPGELLRRLSSLPPLPQAALKALQALQDDRLGLQQCAQPLEQDAALAACTLRLANSSFYGVAGRVLRVQDAVAILGRRTTSNLVATVMVSNQFTPARVPGFDFVGFWRHALSTALAAQALARQLEQDEPSAFMAGLLHDMGRLAMAVLWPQAMAQALALHARGEMPLGEAEQRMLGLGHAAMGQHLALHWRLPQAVAWAIGQHHDPFDAGVPLATLGHTVHLADSLVRVLAVDGIGRQGLARLAEPAAAYVALQGDRLLSVLGEIQSGVATISQALGLHRK</sequence>
<name>A0ABU5INH6_9BURK</name>
<accession>A0ABU5INH6</accession>
<dbReference type="InterPro" id="IPR052340">
    <property type="entry name" value="RNase_Y/CdgJ"/>
</dbReference>
<dbReference type="PANTHER" id="PTHR33525:SF6">
    <property type="entry name" value="HDOD DOMAIN-CONTAINING PROTEIN"/>
    <property type="match status" value="1"/>
</dbReference>
<organism evidence="2 3">
    <name type="scientific">Azohydromonas lata</name>
    <dbReference type="NCBI Taxonomy" id="45677"/>
    <lineage>
        <taxon>Bacteria</taxon>
        <taxon>Pseudomonadati</taxon>
        <taxon>Pseudomonadota</taxon>
        <taxon>Betaproteobacteria</taxon>
        <taxon>Burkholderiales</taxon>
        <taxon>Sphaerotilaceae</taxon>
        <taxon>Azohydromonas</taxon>
    </lineage>
</organism>
<dbReference type="RefSeq" id="WP_066340606.1">
    <property type="nucleotide sequence ID" value="NZ_JAXOJX010000069.1"/>
</dbReference>
<evidence type="ECO:0000313" key="2">
    <source>
        <dbReference type="EMBL" id="MDZ5460451.1"/>
    </source>
</evidence>
<comment type="caution">
    <text evidence="2">The sequence shown here is derived from an EMBL/GenBank/DDBJ whole genome shotgun (WGS) entry which is preliminary data.</text>
</comment>
<dbReference type="Gene3D" id="1.10.3210.10">
    <property type="entry name" value="Hypothetical protein af1432"/>
    <property type="match status" value="1"/>
</dbReference>
<evidence type="ECO:0000259" key="1">
    <source>
        <dbReference type="PROSITE" id="PS51833"/>
    </source>
</evidence>
<dbReference type="NCBIfam" id="TIGR00277">
    <property type="entry name" value="HDIG"/>
    <property type="match status" value="1"/>
</dbReference>
<dbReference type="InterPro" id="IPR013976">
    <property type="entry name" value="HDOD"/>
</dbReference>
<dbReference type="Pfam" id="PF08668">
    <property type="entry name" value="HDOD"/>
    <property type="match status" value="1"/>
</dbReference>
<evidence type="ECO:0000313" key="3">
    <source>
        <dbReference type="Proteomes" id="UP001293718"/>
    </source>
</evidence>